<organism evidence="2">
    <name type="scientific">marine metagenome</name>
    <dbReference type="NCBI Taxonomy" id="408172"/>
    <lineage>
        <taxon>unclassified sequences</taxon>
        <taxon>metagenomes</taxon>
        <taxon>ecological metagenomes</taxon>
    </lineage>
</organism>
<gene>
    <name evidence="2" type="ORF">METZ01_LOCUS141622</name>
</gene>
<dbReference type="AlphaFoldDB" id="A0A381ZHG1"/>
<dbReference type="InterPro" id="IPR008136">
    <property type="entry name" value="CinA_C"/>
</dbReference>
<sequence>MFDDEQILLQAEIIAIGNEVVSGLIQDTNGRYLSQQLHLLGIDVSRITAVGDDKDSISRVVEGALGRVGIVIITGGLGSTHDDITKDVLARLFHSKMIIDNKVMSILEVKFKERNQEIPAKVRSQYEVPEDATVLYNEKGTAPGFLFEHDGKKLFSLPGVPLEMEHLFEKYIRPDLKKLQRGVIGHRVIKTVGLTEASLWEKFGSVEPLEKLVTVASLPSYLGVKIRLSYCAESLEQVEIRLSEAEDIVMASIGKWVFGKDNETLEGKIGELFKEKGKTLAVAESCTGGLVGHRLTQEPGSSNYFLEGVVAYSNEAKNSRLQVSSTLIQKYGAVSAEVALAMAEGIRKTSGADIGLSVTGVAGPGASDNKPVGTVFIAISEEEKSDCEDFRFYNDRSRNKERSAQAALELLRRWLLNLT</sequence>
<dbReference type="Gene3D" id="3.30.70.2860">
    <property type="match status" value="1"/>
</dbReference>
<dbReference type="HAMAP" id="MF_00226_B">
    <property type="entry name" value="CinA_B"/>
    <property type="match status" value="1"/>
</dbReference>
<feature type="domain" description="MoaB/Mog" evidence="1">
    <location>
        <begin position="12"/>
        <end position="178"/>
    </location>
</feature>
<dbReference type="PANTHER" id="PTHR13939:SF0">
    <property type="entry name" value="NMN AMIDOHYDROLASE-LIKE PROTEIN YFAY"/>
    <property type="match status" value="1"/>
</dbReference>
<dbReference type="InterPro" id="IPR036653">
    <property type="entry name" value="CinA-like_C"/>
</dbReference>
<proteinExistence type="inferred from homology"/>
<dbReference type="NCBIfam" id="TIGR00177">
    <property type="entry name" value="molyb_syn"/>
    <property type="match status" value="1"/>
</dbReference>
<dbReference type="SUPFAM" id="SSF142433">
    <property type="entry name" value="CinA-like"/>
    <property type="match status" value="1"/>
</dbReference>
<dbReference type="NCBIfam" id="TIGR00200">
    <property type="entry name" value="cinA_nterm"/>
    <property type="match status" value="1"/>
</dbReference>
<evidence type="ECO:0000313" key="2">
    <source>
        <dbReference type="EMBL" id="SVA88768.1"/>
    </source>
</evidence>
<accession>A0A381ZHG1</accession>
<dbReference type="InterPro" id="IPR041424">
    <property type="entry name" value="CinA_KH"/>
</dbReference>
<protein>
    <recommendedName>
        <fullName evidence="1">MoaB/Mog domain-containing protein</fullName>
    </recommendedName>
</protein>
<dbReference type="InterPro" id="IPR050101">
    <property type="entry name" value="CinA"/>
</dbReference>
<dbReference type="PIRSF" id="PIRSF006728">
    <property type="entry name" value="CinA"/>
    <property type="match status" value="1"/>
</dbReference>
<reference evidence="2" key="1">
    <citation type="submission" date="2018-05" db="EMBL/GenBank/DDBJ databases">
        <authorList>
            <person name="Lanie J.A."/>
            <person name="Ng W.-L."/>
            <person name="Kazmierczak K.M."/>
            <person name="Andrzejewski T.M."/>
            <person name="Davidsen T.M."/>
            <person name="Wayne K.J."/>
            <person name="Tettelin H."/>
            <person name="Glass J.I."/>
            <person name="Rusch D."/>
            <person name="Podicherti R."/>
            <person name="Tsui H.-C.T."/>
            <person name="Winkler M.E."/>
        </authorList>
    </citation>
    <scope>NUCLEOTIDE SEQUENCE</scope>
</reference>
<dbReference type="NCBIfam" id="TIGR00199">
    <property type="entry name" value="PncC_domain"/>
    <property type="match status" value="1"/>
</dbReference>
<name>A0A381ZHG1_9ZZZZ</name>
<dbReference type="Pfam" id="PF02464">
    <property type="entry name" value="CinA"/>
    <property type="match status" value="1"/>
</dbReference>
<dbReference type="Gene3D" id="3.90.950.20">
    <property type="entry name" value="CinA-like"/>
    <property type="match status" value="1"/>
</dbReference>
<dbReference type="EMBL" id="UINC01021364">
    <property type="protein sequence ID" value="SVA88768.1"/>
    <property type="molecule type" value="Genomic_DNA"/>
</dbReference>
<dbReference type="SUPFAM" id="SSF53218">
    <property type="entry name" value="Molybdenum cofactor biosynthesis proteins"/>
    <property type="match status" value="1"/>
</dbReference>
<dbReference type="InterPro" id="IPR001453">
    <property type="entry name" value="MoaB/Mog_dom"/>
</dbReference>
<dbReference type="InterPro" id="IPR008135">
    <property type="entry name" value="Competence-induced_CinA"/>
</dbReference>
<dbReference type="NCBIfam" id="NF001813">
    <property type="entry name" value="PRK00549.1"/>
    <property type="match status" value="1"/>
</dbReference>
<dbReference type="Pfam" id="PF00994">
    <property type="entry name" value="MoCF_biosynth"/>
    <property type="match status" value="1"/>
</dbReference>
<dbReference type="Pfam" id="PF18146">
    <property type="entry name" value="CinA_KH"/>
    <property type="match status" value="1"/>
</dbReference>
<dbReference type="PANTHER" id="PTHR13939">
    <property type="entry name" value="NICOTINAMIDE-NUCLEOTIDE AMIDOHYDROLASE PNCC"/>
    <property type="match status" value="1"/>
</dbReference>
<evidence type="ECO:0000259" key="1">
    <source>
        <dbReference type="SMART" id="SM00852"/>
    </source>
</evidence>
<dbReference type="CDD" id="cd00885">
    <property type="entry name" value="cinA"/>
    <property type="match status" value="1"/>
</dbReference>
<dbReference type="InterPro" id="IPR036425">
    <property type="entry name" value="MoaB/Mog-like_dom_sf"/>
</dbReference>
<dbReference type="Gene3D" id="3.40.980.10">
    <property type="entry name" value="MoaB/Mog-like domain"/>
    <property type="match status" value="1"/>
</dbReference>
<dbReference type="SMART" id="SM00852">
    <property type="entry name" value="MoCF_biosynth"/>
    <property type="match status" value="1"/>
</dbReference>